<sequence>MTTFPSTPRTRAWRAAVSLSVAALLAAIGPTAFAQRAVEQPRKTCDTATTPFCDATMAPVPGWKGRVFRLAQHYPASAPKDVQPWLSFDPHRKPQEYLDAVLAYFYEGNTRSNTEASFDPALNRVRGWYNAPWQDRGTNGREFVHGLTRERVSLPGELDPKQTLPWNNYAVGFYNAPGGVTLGKVWANHGNPDAGLATMPEGTVAAKLLFTTAPVEQVPWLAGSPEWQAYVYDPNDSHPRATSPRAIRTVRLLQVDIAVKDRRATDTGWVFGTFVYGGGPGRKAKGGSGSGWQNVSPVGVMWGNDPGYKPGHGELQQTALNPAVHMPHLGYQGRLNGPVDNAVSSCMSCHSTAELPQGTMVPPKGADPAPWFRNIESGVPFDAGHKPLDYSLQLEVGLVNFLRQNPSVFPRSLSAAQVERVHQDIGKPLSRAGDE</sequence>
<feature type="chain" id="PRO_5026807816" description="Cytochrome c domain-containing protein" evidence="1">
    <location>
        <begin position="35"/>
        <end position="435"/>
    </location>
</feature>
<dbReference type="EMBL" id="VOSW01000099">
    <property type="protein sequence ID" value="KAE8755102.1"/>
    <property type="molecule type" value="Genomic_DNA"/>
</dbReference>
<organism evidence="2 3">
    <name type="scientific">Paraburkholderia madseniana</name>
    <dbReference type="NCBI Taxonomy" id="2599607"/>
    <lineage>
        <taxon>Bacteria</taxon>
        <taxon>Pseudomonadati</taxon>
        <taxon>Pseudomonadota</taxon>
        <taxon>Betaproteobacteria</taxon>
        <taxon>Burkholderiales</taxon>
        <taxon>Burkholderiaceae</taxon>
        <taxon>Paraburkholderia</taxon>
    </lineage>
</organism>
<name>A0A6N6W3B5_9BURK</name>
<protein>
    <recommendedName>
        <fullName evidence="4">Cytochrome c domain-containing protein</fullName>
    </recommendedName>
</protein>
<evidence type="ECO:0000256" key="1">
    <source>
        <dbReference type="SAM" id="SignalP"/>
    </source>
</evidence>
<comment type="caution">
    <text evidence="2">The sequence shown here is derived from an EMBL/GenBank/DDBJ whole genome shotgun (WGS) entry which is preliminary data.</text>
</comment>
<reference evidence="2 3" key="1">
    <citation type="journal article" date="2020" name="Int. J. Syst. Evol. Microbiol.">
        <title>Paraburkholderia madseniana sp. nov., a phenolic acid-degrading bacterium isolated from acidic forest soil.</title>
        <authorList>
            <person name="Wilhelm R.C."/>
            <person name="Murphy S.J.L."/>
            <person name="Feriancek N.M."/>
            <person name="Karasz D.C."/>
            <person name="DeRito C.M."/>
            <person name="Newman J.D."/>
            <person name="Buckley D.H."/>
        </authorList>
    </citation>
    <scope>NUCLEOTIDE SEQUENCE [LARGE SCALE GENOMIC DNA]</scope>
    <source>
        <strain evidence="2 3">RP11</strain>
    </source>
</reference>
<keyword evidence="1" id="KW-0732">Signal</keyword>
<accession>A0A6N6W3B5</accession>
<proteinExistence type="predicted"/>
<dbReference type="RefSeq" id="WP_154566278.1">
    <property type="nucleotide sequence ID" value="NZ_VOSW01000099.1"/>
</dbReference>
<evidence type="ECO:0000313" key="3">
    <source>
        <dbReference type="Proteomes" id="UP000463700"/>
    </source>
</evidence>
<evidence type="ECO:0008006" key="4">
    <source>
        <dbReference type="Google" id="ProtNLM"/>
    </source>
</evidence>
<evidence type="ECO:0000313" key="2">
    <source>
        <dbReference type="EMBL" id="KAE8755102.1"/>
    </source>
</evidence>
<gene>
    <name evidence="2" type="ORF">FSO04_36055</name>
</gene>
<feature type="signal peptide" evidence="1">
    <location>
        <begin position="1"/>
        <end position="34"/>
    </location>
</feature>
<dbReference type="OrthoDB" id="8830878at2"/>
<dbReference type="AlphaFoldDB" id="A0A6N6W3B5"/>
<dbReference type="Proteomes" id="UP000463700">
    <property type="component" value="Unassembled WGS sequence"/>
</dbReference>